<keyword evidence="4" id="KW-0238">DNA-binding</keyword>
<dbReference type="SUPFAM" id="SSF52540">
    <property type="entry name" value="P-loop containing nucleoside triphosphate hydrolases"/>
    <property type="match status" value="1"/>
</dbReference>
<dbReference type="FunFam" id="3.40.50.300:FF:000006">
    <property type="entry name" value="DNA-binding transcriptional regulator NtrC"/>
    <property type="match status" value="1"/>
</dbReference>
<reference evidence="7 8" key="1">
    <citation type="submission" date="2018-08" db="EMBL/GenBank/DDBJ databases">
        <title>Paraburkholderia sp. DHOM06 isolated from forest soil.</title>
        <authorList>
            <person name="Gao Z.-H."/>
            <person name="Qiu L.-H."/>
        </authorList>
    </citation>
    <scope>NUCLEOTIDE SEQUENCE [LARGE SCALE GENOMIC DNA]</scope>
    <source>
        <strain evidence="7 8">DHOM06</strain>
    </source>
</reference>
<dbReference type="InterPro" id="IPR025944">
    <property type="entry name" value="Sigma_54_int_dom_CS"/>
</dbReference>
<evidence type="ECO:0000256" key="4">
    <source>
        <dbReference type="ARBA" id="ARBA00023125"/>
    </source>
</evidence>
<dbReference type="RefSeq" id="WP_115537715.1">
    <property type="nucleotide sequence ID" value="NZ_QRGA01000028.1"/>
</dbReference>
<comment type="caution">
    <text evidence="7">The sequence shown here is derived from an EMBL/GenBank/DDBJ whole genome shotgun (WGS) entry which is preliminary data.</text>
</comment>
<dbReference type="PROSITE" id="PS50045">
    <property type="entry name" value="SIGMA54_INTERACT_4"/>
    <property type="match status" value="1"/>
</dbReference>
<dbReference type="CDD" id="cd00009">
    <property type="entry name" value="AAA"/>
    <property type="match status" value="1"/>
</dbReference>
<dbReference type="SUPFAM" id="SSF46689">
    <property type="entry name" value="Homeodomain-like"/>
    <property type="match status" value="1"/>
</dbReference>
<dbReference type="Gene3D" id="3.40.50.300">
    <property type="entry name" value="P-loop containing nucleotide triphosphate hydrolases"/>
    <property type="match status" value="1"/>
</dbReference>
<dbReference type="InterPro" id="IPR009057">
    <property type="entry name" value="Homeodomain-like_sf"/>
</dbReference>
<dbReference type="Pfam" id="PF25601">
    <property type="entry name" value="AAA_lid_14"/>
    <property type="match status" value="1"/>
</dbReference>
<dbReference type="InterPro" id="IPR003593">
    <property type="entry name" value="AAA+_ATPase"/>
</dbReference>
<keyword evidence="5" id="KW-0804">Transcription</keyword>
<dbReference type="PANTHER" id="PTHR32071">
    <property type="entry name" value="TRANSCRIPTIONAL REGULATORY PROTEIN"/>
    <property type="match status" value="1"/>
</dbReference>
<evidence type="ECO:0000313" key="7">
    <source>
        <dbReference type="EMBL" id="RDU94722.1"/>
    </source>
</evidence>
<evidence type="ECO:0000256" key="2">
    <source>
        <dbReference type="ARBA" id="ARBA00022840"/>
    </source>
</evidence>
<evidence type="ECO:0000259" key="6">
    <source>
        <dbReference type="PROSITE" id="PS50045"/>
    </source>
</evidence>
<dbReference type="InterPro" id="IPR058031">
    <property type="entry name" value="AAA_lid_NorR"/>
</dbReference>
<dbReference type="GO" id="GO:0043565">
    <property type="term" value="F:sequence-specific DNA binding"/>
    <property type="evidence" value="ECO:0007669"/>
    <property type="project" value="InterPro"/>
</dbReference>
<evidence type="ECO:0000256" key="3">
    <source>
        <dbReference type="ARBA" id="ARBA00023015"/>
    </source>
</evidence>
<dbReference type="SMART" id="SM00382">
    <property type="entry name" value="AAA"/>
    <property type="match status" value="1"/>
</dbReference>
<evidence type="ECO:0000256" key="5">
    <source>
        <dbReference type="ARBA" id="ARBA00023163"/>
    </source>
</evidence>
<evidence type="ECO:0000256" key="1">
    <source>
        <dbReference type="ARBA" id="ARBA00022741"/>
    </source>
</evidence>
<keyword evidence="2" id="KW-0067">ATP-binding</keyword>
<feature type="domain" description="Sigma-54 factor interaction" evidence="6">
    <location>
        <begin position="9"/>
        <end position="238"/>
    </location>
</feature>
<name>A0A3D8JPI1_9BURK</name>
<accession>A0A3D8JPI1</accession>
<organism evidence="7 8">
    <name type="scientific">Trinickia dinghuensis</name>
    <dbReference type="NCBI Taxonomy" id="2291023"/>
    <lineage>
        <taxon>Bacteria</taxon>
        <taxon>Pseudomonadati</taxon>
        <taxon>Pseudomonadota</taxon>
        <taxon>Betaproteobacteria</taxon>
        <taxon>Burkholderiales</taxon>
        <taxon>Burkholderiaceae</taxon>
        <taxon>Trinickia</taxon>
    </lineage>
</organism>
<protein>
    <submittedName>
        <fullName evidence="7">Sigma-54-dependent Fis family transcriptional regulator</fullName>
    </submittedName>
</protein>
<dbReference type="EMBL" id="QRGA01000028">
    <property type="protein sequence ID" value="RDU94722.1"/>
    <property type="molecule type" value="Genomic_DNA"/>
</dbReference>
<dbReference type="Pfam" id="PF00158">
    <property type="entry name" value="Sigma54_activat"/>
    <property type="match status" value="1"/>
</dbReference>
<evidence type="ECO:0000313" key="8">
    <source>
        <dbReference type="Proteomes" id="UP000256838"/>
    </source>
</evidence>
<dbReference type="Gene3D" id="1.10.10.60">
    <property type="entry name" value="Homeodomain-like"/>
    <property type="match status" value="1"/>
</dbReference>
<dbReference type="Pfam" id="PF02954">
    <property type="entry name" value="HTH_8"/>
    <property type="match status" value="1"/>
</dbReference>
<dbReference type="GO" id="GO:0006355">
    <property type="term" value="P:regulation of DNA-templated transcription"/>
    <property type="evidence" value="ECO:0007669"/>
    <property type="project" value="InterPro"/>
</dbReference>
<gene>
    <name evidence="7" type="ORF">DWV00_32480</name>
</gene>
<proteinExistence type="predicted"/>
<dbReference type="GO" id="GO:0005524">
    <property type="term" value="F:ATP binding"/>
    <property type="evidence" value="ECO:0007669"/>
    <property type="project" value="UniProtKB-KW"/>
</dbReference>
<keyword evidence="8" id="KW-1185">Reference proteome</keyword>
<dbReference type="PROSITE" id="PS00688">
    <property type="entry name" value="SIGMA54_INTERACT_3"/>
    <property type="match status" value="1"/>
</dbReference>
<dbReference type="InterPro" id="IPR002197">
    <property type="entry name" value="HTH_Fis"/>
</dbReference>
<dbReference type="PROSITE" id="PS00676">
    <property type="entry name" value="SIGMA54_INTERACT_2"/>
    <property type="match status" value="1"/>
</dbReference>
<keyword evidence="3" id="KW-0805">Transcription regulation</keyword>
<dbReference type="AlphaFoldDB" id="A0A3D8JPI1"/>
<dbReference type="InterPro" id="IPR002078">
    <property type="entry name" value="Sigma_54_int"/>
</dbReference>
<dbReference type="Proteomes" id="UP000256838">
    <property type="component" value="Unassembled WGS sequence"/>
</dbReference>
<dbReference type="InterPro" id="IPR025943">
    <property type="entry name" value="Sigma_54_int_dom_ATP-bd_2"/>
</dbReference>
<dbReference type="OrthoDB" id="9761705at2"/>
<dbReference type="InterPro" id="IPR027417">
    <property type="entry name" value="P-loop_NTPase"/>
</dbReference>
<keyword evidence="1" id="KW-0547">Nucleotide-binding</keyword>
<dbReference type="Gene3D" id="1.10.8.60">
    <property type="match status" value="1"/>
</dbReference>
<sequence length="347" mass="38531">MDDFLKHRLIGSSARFKQTCSEIQKIASVDATVMIAGETGTGKEVAARAIHYQSRRCDKPFIPVNCGALPEALIESELFGHERGAFTDAKAAAVGLVCEADGGTLFLDEVDALSLRAQSALLRFLQDKSYRRLGSGVERHADVRIVVASNANLEQLAQTRQFRSDLLYRLNVLLLRMPPLRERDGDSIELARTFLDRLSHQYRMPPKVLHPDTRAFIAEYHWPGNIRELENVVHREFLMTDGEEIRFGTAASNVERTEGKHGLFKTAKAHAIAEFERRYLSHILEKAGGNLTLAARLSGQERSAFGKLVRKHSLQNTNAIPLLSEARADASQSMNAEIASPVCAAKK</sequence>